<dbReference type="EMBL" id="JADBJN010000003">
    <property type="protein sequence ID" value="KAG5673361.1"/>
    <property type="molecule type" value="Genomic_DNA"/>
</dbReference>
<evidence type="ECO:0000256" key="4">
    <source>
        <dbReference type="ARBA" id="ARBA00022679"/>
    </source>
</evidence>
<feature type="domain" description="GST C-terminal" evidence="8">
    <location>
        <begin position="90"/>
        <end position="221"/>
    </location>
</feature>
<dbReference type="Proteomes" id="UP001107558">
    <property type="component" value="Chromosome 3"/>
</dbReference>
<name>A0A9J6BTZ6_POLVA</name>
<evidence type="ECO:0000313" key="9">
    <source>
        <dbReference type="EMBL" id="KAG5673361.1"/>
    </source>
</evidence>
<dbReference type="SFLD" id="SFLDG01153">
    <property type="entry name" value="Main.4:_Theta-like"/>
    <property type="match status" value="1"/>
</dbReference>
<keyword evidence="4" id="KW-0808">Transferase</keyword>
<dbReference type="EC" id="2.5.1.18" evidence="3"/>
<evidence type="ECO:0000256" key="2">
    <source>
        <dbReference type="ARBA" id="ARBA00011738"/>
    </source>
</evidence>
<evidence type="ECO:0000313" key="10">
    <source>
        <dbReference type="Proteomes" id="UP001107558"/>
    </source>
</evidence>
<gene>
    <name evidence="9" type="ORF">PVAND_003418</name>
</gene>
<dbReference type="Pfam" id="PF00043">
    <property type="entry name" value="GST_C"/>
    <property type="match status" value="1"/>
</dbReference>
<dbReference type="PANTHER" id="PTHR43969">
    <property type="entry name" value="GLUTATHIONE S TRANSFERASE D10, ISOFORM A-RELATED"/>
    <property type="match status" value="1"/>
</dbReference>
<comment type="caution">
    <text evidence="9">The sequence shown here is derived from an EMBL/GenBank/DDBJ whole genome shotgun (WGS) entry which is preliminary data.</text>
</comment>
<dbReference type="Pfam" id="PF13409">
    <property type="entry name" value="GST_N_2"/>
    <property type="match status" value="1"/>
</dbReference>
<dbReference type="InterPro" id="IPR004046">
    <property type="entry name" value="GST_C"/>
</dbReference>
<dbReference type="FunFam" id="1.20.1050.10:FF:000007">
    <property type="entry name" value="Glutathione S-transferase 1-1"/>
    <property type="match status" value="1"/>
</dbReference>
<evidence type="ECO:0000259" key="7">
    <source>
        <dbReference type="PROSITE" id="PS50404"/>
    </source>
</evidence>
<dbReference type="AlphaFoldDB" id="A0A9J6BTZ6"/>
<comment type="similarity">
    <text evidence="1">Belongs to the GST superfamily. Theta family.</text>
</comment>
<dbReference type="PANTHER" id="PTHR43969:SF2">
    <property type="entry name" value="GLUTATHIONE S TRANSFERASE D11, ISOFORM B"/>
    <property type="match status" value="1"/>
</dbReference>
<comment type="subunit">
    <text evidence="2">Homodimer.</text>
</comment>
<evidence type="ECO:0000256" key="1">
    <source>
        <dbReference type="ARBA" id="ARBA00009899"/>
    </source>
</evidence>
<dbReference type="SFLD" id="SFLDG00358">
    <property type="entry name" value="Main_(cytGST)"/>
    <property type="match status" value="1"/>
</dbReference>
<evidence type="ECO:0000256" key="6">
    <source>
        <dbReference type="ARBA" id="ARBA00047960"/>
    </source>
</evidence>
<dbReference type="CDD" id="cd03177">
    <property type="entry name" value="GST_C_Delta_Epsilon"/>
    <property type="match status" value="1"/>
</dbReference>
<dbReference type="SUPFAM" id="SSF52833">
    <property type="entry name" value="Thioredoxin-like"/>
    <property type="match status" value="1"/>
</dbReference>
<dbReference type="InterPro" id="IPR036249">
    <property type="entry name" value="Thioredoxin-like_sf"/>
</dbReference>
<dbReference type="Gene3D" id="1.20.1050.10">
    <property type="match status" value="1"/>
</dbReference>
<proteinExistence type="inferred from homology"/>
<reference evidence="9" key="1">
    <citation type="submission" date="2021-03" db="EMBL/GenBank/DDBJ databases">
        <title>Chromosome level genome of the anhydrobiotic midge Polypedilum vanderplanki.</title>
        <authorList>
            <person name="Yoshida Y."/>
            <person name="Kikawada T."/>
            <person name="Gusev O."/>
        </authorList>
    </citation>
    <scope>NUCLEOTIDE SEQUENCE</scope>
    <source>
        <strain evidence="9">NIAS01</strain>
        <tissue evidence="9">Whole body or cell culture</tissue>
    </source>
</reference>
<dbReference type="SUPFAM" id="SSF47616">
    <property type="entry name" value="GST C-terminal domain-like"/>
    <property type="match status" value="1"/>
</dbReference>
<comment type="catalytic activity">
    <reaction evidence="6">
        <text>RX + glutathione = an S-substituted glutathione + a halide anion + H(+)</text>
        <dbReference type="Rhea" id="RHEA:16437"/>
        <dbReference type="ChEBI" id="CHEBI:15378"/>
        <dbReference type="ChEBI" id="CHEBI:16042"/>
        <dbReference type="ChEBI" id="CHEBI:17792"/>
        <dbReference type="ChEBI" id="CHEBI:57925"/>
        <dbReference type="ChEBI" id="CHEBI:90779"/>
        <dbReference type="EC" id="2.5.1.18"/>
    </reaction>
</comment>
<dbReference type="OrthoDB" id="2309723at2759"/>
<accession>A0A9J6BTZ6</accession>
<sequence>MNLYYLDVSPPCRTVLLLGKILGLEFNLKTVNIQSKDQLKKEFLDLNPTHTVPTIQFTDSNLVLWESRVILTYLVNAFGKDEHAYLYPNDVDKRAIVDLYLQFDLSTLYQRMHDYFFPTILLGAPLDETKKAKLAEGLRYFENMLKADKLFATGNDFTIADLSLCITVSQIEAFNFDMLPYPKVRKWLALCKHELEPYDYDEINTTAATILASIFRSKLRP</sequence>
<keyword evidence="10" id="KW-1185">Reference proteome</keyword>
<evidence type="ECO:0000256" key="3">
    <source>
        <dbReference type="ARBA" id="ARBA00012452"/>
    </source>
</evidence>
<dbReference type="CDD" id="cd03045">
    <property type="entry name" value="GST_N_Delta_Epsilon"/>
    <property type="match status" value="1"/>
</dbReference>
<dbReference type="FunFam" id="3.40.30.10:FF:000034">
    <property type="entry name" value="glutathione S-transferase 1"/>
    <property type="match status" value="1"/>
</dbReference>
<dbReference type="InterPro" id="IPR040079">
    <property type="entry name" value="Glutathione_S-Trfase"/>
</dbReference>
<dbReference type="InterPro" id="IPR010987">
    <property type="entry name" value="Glutathione-S-Trfase_C-like"/>
</dbReference>
<dbReference type="GO" id="GO:0004364">
    <property type="term" value="F:glutathione transferase activity"/>
    <property type="evidence" value="ECO:0007669"/>
    <property type="project" value="UniProtKB-EC"/>
</dbReference>
<dbReference type="PROSITE" id="PS50404">
    <property type="entry name" value="GST_NTER"/>
    <property type="match status" value="1"/>
</dbReference>
<organism evidence="9 10">
    <name type="scientific">Polypedilum vanderplanki</name>
    <name type="common">Sleeping chironomid midge</name>
    <dbReference type="NCBI Taxonomy" id="319348"/>
    <lineage>
        <taxon>Eukaryota</taxon>
        <taxon>Metazoa</taxon>
        <taxon>Ecdysozoa</taxon>
        <taxon>Arthropoda</taxon>
        <taxon>Hexapoda</taxon>
        <taxon>Insecta</taxon>
        <taxon>Pterygota</taxon>
        <taxon>Neoptera</taxon>
        <taxon>Endopterygota</taxon>
        <taxon>Diptera</taxon>
        <taxon>Nematocera</taxon>
        <taxon>Chironomoidea</taxon>
        <taxon>Chironomidae</taxon>
        <taxon>Chironominae</taxon>
        <taxon>Polypedilum</taxon>
        <taxon>Polypedilum</taxon>
    </lineage>
</organism>
<dbReference type="Gene3D" id="3.40.30.10">
    <property type="entry name" value="Glutaredoxin"/>
    <property type="match status" value="1"/>
</dbReference>
<protein>
    <recommendedName>
        <fullName evidence="3">glutathione transferase</fullName>
        <ecNumber evidence="3">2.5.1.18</ecNumber>
    </recommendedName>
    <alternativeName>
        <fullName evidence="5">GST class-theta</fullName>
    </alternativeName>
</protein>
<evidence type="ECO:0000259" key="8">
    <source>
        <dbReference type="PROSITE" id="PS50405"/>
    </source>
</evidence>
<dbReference type="GO" id="GO:0006749">
    <property type="term" value="P:glutathione metabolic process"/>
    <property type="evidence" value="ECO:0007669"/>
    <property type="project" value="TreeGrafter"/>
</dbReference>
<dbReference type="SFLD" id="SFLDS00019">
    <property type="entry name" value="Glutathione_Transferase_(cytos"/>
    <property type="match status" value="1"/>
</dbReference>
<evidence type="ECO:0000256" key="5">
    <source>
        <dbReference type="ARBA" id="ARBA00041523"/>
    </source>
</evidence>
<feature type="domain" description="GST N-terminal" evidence="7">
    <location>
        <begin position="1"/>
        <end position="82"/>
    </location>
</feature>
<dbReference type="InterPro" id="IPR004045">
    <property type="entry name" value="Glutathione_S-Trfase_N"/>
</dbReference>
<dbReference type="PROSITE" id="PS50405">
    <property type="entry name" value="GST_CTER"/>
    <property type="match status" value="1"/>
</dbReference>
<dbReference type="InterPro" id="IPR036282">
    <property type="entry name" value="Glutathione-S-Trfase_C_sf"/>
</dbReference>